<protein>
    <submittedName>
        <fullName evidence="1">Uncharacterized protein</fullName>
    </submittedName>
</protein>
<organism evidence="1">
    <name type="scientific">Arundo donax</name>
    <name type="common">Giant reed</name>
    <name type="synonym">Donax arundinaceus</name>
    <dbReference type="NCBI Taxonomy" id="35708"/>
    <lineage>
        <taxon>Eukaryota</taxon>
        <taxon>Viridiplantae</taxon>
        <taxon>Streptophyta</taxon>
        <taxon>Embryophyta</taxon>
        <taxon>Tracheophyta</taxon>
        <taxon>Spermatophyta</taxon>
        <taxon>Magnoliopsida</taxon>
        <taxon>Liliopsida</taxon>
        <taxon>Poales</taxon>
        <taxon>Poaceae</taxon>
        <taxon>PACMAD clade</taxon>
        <taxon>Arundinoideae</taxon>
        <taxon>Arundineae</taxon>
        <taxon>Arundo</taxon>
    </lineage>
</organism>
<sequence>MWIILLLLNYLLLQLEGEIIVFCFAS</sequence>
<proteinExistence type="predicted"/>
<reference evidence="1" key="2">
    <citation type="journal article" date="2015" name="Data Brief">
        <title>Shoot transcriptome of the giant reed, Arundo donax.</title>
        <authorList>
            <person name="Barrero R.A."/>
            <person name="Guerrero F.D."/>
            <person name="Moolhuijzen P."/>
            <person name="Goolsby J.A."/>
            <person name="Tidwell J."/>
            <person name="Bellgard S.E."/>
            <person name="Bellgard M.I."/>
        </authorList>
    </citation>
    <scope>NUCLEOTIDE SEQUENCE</scope>
    <source>
        <tissue evidence="1">Shoot tissue taken approximately 20 cm above the soil surface</tissue>
    </source>
</reference>
<accession>A0A0A8ZCM2</accession>
<dbReference type="EMBL" id="GBRH01261334">
    <property type="protein sequence ID" value="JAD36561.1"/>
    <property type="molecule type" value="Transcribed_RNA"/>
</dbReference>
<reference evidence="1" key="1">
    <citation type="submission" date="2014-09" db="EMBL/GenBank/DDBJ databases">
        <authorList>
            <person name="Magalhaes I.L.F."/>
            <person name="Oliveira U."/>
            <person name="Santos F.R."/>
            <person name="Vidigal T.H.D.A."/>
            <person name="Brescovit A.D."/>
            <person name="Santos A.J."/>
        </authorList>
    </citation>
    <scope>NUCLEOTIDE SEQUENCE</scope>
    <source>
        <tissue evidence="1">Shoot tissue taken approximately 20 cm above the soil surface</tissue>
    </source>
</reference>
<evidence type="ECO:0000313" key="1">
    <source>
        <dbReference type="EMBL" id="JAD36561.1"/>
    </source>
</evidence>
<dbReference type="AlphaFoldDB" id="A0A0A8ZCM2"/>
<name>A0A0A8ZCM2_ARUDO</name>